<dbReference type="SMART" id="SM00831">
    <property type="entry name" value="Cation_ATPase_N"/>
    <property type="match status" value="1"/>
</dbReference>
<dbReference type="Gene3D" id="3.40.1110.10">
    <property type="entry name" value="Calcium-transporting ATPase, cytoplasmic domain N"/>
    <property type="match status" value="1"/>
</dbReference>
<dbReference type="PANTHER" id="PTHR43294">
    <property type="entry name" value="SODIUM/POTASSIUM-TRANSPORTING ATPASE SUBUNIT ALPHA"/>
    <property type="match status" value="1"/>
</dbReference>
<evidence type="ECO:0000256" key="5">
    <source>
        <dbReference type="ARBA" id="ARBA00022840"/>
    </source>
</evidence>
<keyword evidence="3 9" id="KW-0812">Transmembrane</keyword>
<dbReference type="Gene3D" id="1.20.1110.10">
    <property type="entry name" value="Calcium-transporting ATPase, transmembrane domain"/>
    <property type="match status" value="1"/>
</dbReference>
<dbReference type="GO" id="GO:0030007">
    <property type="term" value="P:intracellular potassium ion homeostasis"/>
    <property type="evidence" value="ECO:0007669"/>
    <property type="project" value="TreeGrafter"/>
</dbReference>
<dbReference type="InterPro" id="IPR050510">
    <property type="entry name" value="Cation_transp_ATPase_P-type"/>
</dbReference>
<reference evidence="12" key="1">
    <citation type="journal article" date="2014" name="Proc. Natl. Acad. Sci. U.S.A.">
        <title>Extensive sampling of basidiomycete genomes demonstrates inadequacy of the white-rot/brown-rot paradigm for wood decay fungi.</title>
        <authorList>
            <person name="Riley R."/>
            <person name="Salamov A.A."/>
            <person name="Brown D.W."/>
            <person name="Nagy L.G."/>
            <person name="Floudas D."/>
            <person name="Held B.W."/>
            <person name="Levasseur A."/>
            <person name="Lombard V."/>
            <person name="Morin E."/>
            <person name="Otillar R."/>
            <person name="Lindquist E.A."/>
            <person name="Sun H."/>
            <person name="LaButti K.M."/>
            <person name="Schmutz J."/>
            <person name="Jabbour D."/>
            <person name="Luo H."/>
            <person name="Baker S.E."/>
            <person name="Pisabarro A.G."/>
            <person name="Walton J.D."/>
            <person name="Blanchette R.A."/>
            <person name="Henrissat B."/>
            <person name="Martin F."/>
            <person name="Cullen D."/>
            <person name="Hibbett D.S."/>
            <person name="Grigoriev I.V."/>
        </authorList>
    </citation>
    <scope>NUCLEOTIDE SEQUENCE [LARGE SCALE GENOMIC DNA]</scope>
    <source>
        <strain evidence="12">CBS 339.88</strain>
    </source>
</reference>
<dbReference type="InterPro" id="IPR023299">
    <property type="entry name" value="ATPase_P-typ_cyto_dom_N"/>
</dbReference>
<dbReference type="GO" id="GO:0006883">
    <property type="term" value="P:intracellular sodium ion homeostasis"/>
    <property type="evidence" value="ECO:0007669"/>
    <property type="project" value="TreeGrafter"/>
</dbReference>
<dbReference type="FunFam" id="3.40.50.1000:FF:000083">
    <property type="entry name" value="Sodium/potassium-transporting ATPase subunit alpha"/>
    <property type="match status" value="1"/>
</dbReference>
<dbReference type="InterPro" id="IPR008250">
    <property type="entry name" value="ATPase_P-typ_transduc_dom_A_sf"/>
</dbReference>
<keyword evidence="7 9" id="KW-1133">Transmembrane helix</keyword>
<dbReference type="GO" id="GO:0005524">
    <property type="term" value="F:ATP binding"/>
    <property type="evidence" value="ECO:0007669"/>
    <property type="project" value="UniProtKB-KW"/>
</dbReference>
<dbReference type="NCBIfam" id="TIGR01494">
    <property type="entry name" value="ATPase_P-type"/>
    <property type="match status" value="2"/>
</dbReference>
<dbReference type="PANTHER" id="PTHR43294:SF21">
    <property type="entry name" value="CATION TRANSPORTING ATPASE"/>
    <property type="match status" value="1"/>
</dbReference>
<dbReference type="EMBL" id="KL142395">
    <property type="protein sequence ID" value="KDR70869.1"/>
    <property type="molecule type" value="Genomic_DNA"/>
</dbReference>
<sequence length="1074" mass="118335">MATQHTAKPSDGGAADKHGEQYGVQIRYRTLSIHVEEKPTSKGPTNPADVIRQIDIHTVPVEVVYQRFSTSPSLGLESPAVARLTKSFGKNVISPPKTQYWKKILNYIFGGFNFLMWVAFIVTLLSYKPLGEPNPAIFNLGVAVLLLLVIIVSATFYAVVDFHASRIMKSIRSLIADEATVIRNGERQTIPAADIVVGDVVVLALGNRVPADIRIVEASSDLRFDRSLLTGESDMIPGSITSTSDNAMETRNLALTSTFVVQGNCTGVVFATGDRTIMGRIVAMSGETKFKLTTVQREVWFFTKIISAVALGLFCIAMIVWAAWLRKTFPGFETASGAIINSIGCLTAFVPQGLPVCVALSLTIVARRMAARHVLVKNLATIETLGCMSVLCSDKTGTLTEGNMSVRKLAVFDAEYSLDAEDAAQTSFTPVTSLSLKSSPPLPQLALISRICNGAKFEGVMDGVSASQRTIKGDPTDTAVLRFAEESLQKCLSMDESTDAMRTLSGNYKKIFEIPFNSRNKWMMSIVQEHGPSGSSEPWMLIKGAPDVLFPSVSSILDTNGVAVPFNTVHQTRLSRLQHRWSSEGQRVIAVCKRPMDEFKLPKDENELEEVLYQELQDLTLIGFISIRDPPRADVKGAVGIIRNAGVRVFMVTGDFMLTAVAIAQQVGIITQDRYDTISDLARSEKKMSDSETNSETSLTIRAAADMKPGEDDPIRALVLTGDDLAQLTMVDWNIILTDYTEIVFARTTPEQKMMIVEETKKRGDNVVAVTGDGVNDAPALKASDIGIAMGSGSDVAKEAASIILLNNDFSSIPVAIELGRLVFDNLKKVILYLMPAGTYTEFVTVFANVFLGMQLALSSYLQVCFSITNDVIMSISLMYEQPESDLMARKPRNARTERLTDWRFFIQIYLFMGLMMWPCAMSMWFLYMSEQGLSFHEVILVYNKWGDGYKGFTIDQLNHFVAVGQCIYYITIVFLQYGGLLSVRNRRVSILNSNPLWGPRRNLVVPIGMVGTALVGVANLYGPGLQRVFGTTPIPTKFWFIPFSFALAILIVDETRKLIVRTYPKSIIAKMAW</sequence>
<dbReference type="InterPro" id="IPR001757">
    <property type="entry name" value="P_typ_ATPase"/>
</dbReference>
<feature type="transmembrane region" description="Helical" evidence="9">
    <location>
        <begin position="1035"/>
        <end position="1053"/>
    </location>
</feature>
<dbReference type="Gene3D" id="3.40.50.1000">
    <property type="entry name" value="HAD superfamily/HAD-like"/>
    <property type="match status" value="1"/>
</dbReference>
<dbReference type="GO" id="GO:0005886">
    <property type="term" value="C:plasma membrane"/>
    <property type="evidence" value="ECO:0007669"/>
    <property type="project" value="UniProtKB-SubCell"/>
</dbReference>
<keyword evidence="6" id="KW-1278">Translocase</keyword>
<keyword evidence="8 9" id="KW-0472">Membrane</keyword>
<dbReference type="FunFam" id="3.40.50.1000:FF:000001">
    <property type="entry name" value="Phospholipid-transporting ATPase IC"/>
    <property type="match status" value="1"/>
</dbReference>
<accession>A0A067ST49</accession>
<dbReference type="InterPro" id="IPR018303">
    <property type="entry name" value="ATPase_P-typ_P_site"/>
</dbReference>
<dbReference type="SUPFAM" id="SSF56784">
    <property type="entry name" value="HAD-like"/>
    <property type="match status" value="1"/>
</dbReference>
<feature type="transmembrane region" description="Helical" evidence="9">
    <location>
        <begin position="299"/>
        <end position="324"/>
    </location>
</feature>
<dbReference type="AlphaFoldDB" id="A0A067ST49"/>
<dbReference type="InterPro" id="IPR004014">
    <property type="entry name" value="ATPase_P-typ_cation-transptr_N"/>
</dbReference>
<dbReference type="InterPro" id="IPR036412">
    <property type="entry name" value="HAD-like_sf"/>
</dbReference>
<evidence type="ECO:0000256" key="9">
    <source>
        <dbReference type="SAM" id="Phobius"/>
    </source>
</evidence>
<dbReference type="PROSITE" id="PS00154">
    <property type="entry name" value="ATPASE_E1_E2"/>
    <property type="match status" value="1"/>
</dbReference>
<evidence type="ECO:0000256" key="7">
    <source>
        <dbReference type="ARBA" id="ARBA00022989"/>
    </source>
</evidence>
<keyword evidence="2" id="KW-1003">Cell membrane</keyword>
<dbReference type="Pfam" id="PF13246">
    <property type="entry name" value="Cation_ATPase"/>
    <property type="match status" value="1"/>
</dbReference>
<feature type="transmembrane region" description="Helical" evidence="9">
    <location>
        <begin position="830"/>
        <end position="854"/>
    </location>
</feature>
<dbReference type="GO" id="GO:0005391">
    <property type="term" value="F:P-type sodium:potassium-exchanging transporter activity"/>
    <property type="evidence" value="ECO:0007669"/>
    <property type="project" value="TreeGrafter"/>
</dbReference>
<evidence type="ECO:0000256" key="4">
    <source>
        <dbReference type="ARBA" id="ARBA00022741"/>
    </source>
</evidence>
<evidence type="ECO:0000256" key="8">
    <source>
        <dbReference type="ARBA" id="ARBA00023136"/>
    </source>
</evidence>
<keyword evidence="5" id="KW-0067">ATP-binding</keyword>
<comment type="subcellular location">
    <subcellularLocation>
        <location evidence="1">Cell membrane</location>
        <topology evidence="1">Multi-pass membrane protein</topology>
    </subcellularLocation>
</comment>
<gene>
    <name evidence="11" type="ORF">GALMADRAFT_811764</name>
</gene>
<dbReference type="Pfam" id="PF08282">
    <property type="entry name" value="Hydrolase_3"/>
    <property type="match status" value="1"/>
</dbReference>
<dbReference type="GO" id="GO:1990573">
    <property type="term" value="P:potassium ion import across plasma membrane"/>
    <property type="evidence" value="ECO:0007669"/>
    <property type="project" value="TreeGrafter"/>
</dbReference>
<dbReference type="HOGENOM" id="CLU_002360_4_1_1"/>
<dbReference type="SUPFAM" id="SSF81653">
    <property type="entry name" value="Calcium ATPase, transduction domain A"/>
    <property type="match status" value="1"/>
</dbReference>
<organism evidence="11 12">
    <name type="scientific">Galerina marginata (strain CBS 339.88)</name>
    <dbReference type="NCBI Taxonomy" id="685588"/>
    <lineage>
        <taxon>Eukaryota</taxon>
        <taxon>Fungi</taxon>
        <taxon>Dikarya</taxon>
        <taxon>Basidiomycota</taxon>
        <taxon>Agaricomycotina</taxon>
        <taxon>Agaricomycetes</taxon>
        <taxon>Agaricomycetidae</taxon>
        <taxon>Agaricales</taxon>
        <taxon>Agaricineae</taxon>
        <taxon>Strophariaceae</taxon>
        <taxon>Galerina</taxon>
    </lineage>
</organism>
<feature type="transmembrane region" description="Helical" evidence="9">
    <location>
        <begin position="137"/>
        <end position="160"/>
    </location>
</feature>
<dbReference type="PRINTS" id="PR00121">
    <property type="entry name" value="NAKATPASE"/>
</dbReference>
<dbReference type="InterPro" id="IPR059000">
    <property type="entry name" value="ATPase_P-type_domA"/>
</dbReference>
<name>A0A067ST49_GALM3</name>
<feature type="domain" description="Cation-transporting P-type ATPase N-terminal" evidence="10">
    <location>
        <begin position="55"/>
        <end position="128"/>
    </location>
</feature>
<dbReference type="PRINTS" id="PR00119">
    <property type="entry name" value="CATATPASE"/>
</dbReference>
<evidence type="ECO:0000313" key="11">
    <source>
        <dbReference type="EMBL" id="KDR70869.1"/>
    </source>
</evidence>
<dbReference type="Pfam" id="PF00689">
    <property type="entry name" value="Cation_ATPase_C"/>
    <property type="match status" value="1"/>
</dbReference>
<evidence type="ECO:0000256" key="1">
    <source>
        <dbReference type="ARBA" id="ARBA00004651"/>
    </source>
</evidence>
<evidence type="ECO:0000313" key="12">
    <source>
        <dbReference type="Proteomes" id="UP000027222"/>
    </source>
</evidence>
<evidence type="ECO:0000256" key="3">
    <source>
        <dbReference type="ARBA" id="ARBA00022692"/>
    </source>
</evidence>
<dbReference type="SUPFAM" id="SSF81665">
    <property type="entry name" value="Calcium ATPase, transmembrane domain M"/>
    <property type="match status" value="1"/>
</dbReference>
<dbReference type="Gene3D" id="2.70.150.10">
    <property type="entry name" value="Calcium-transporting ATPase, cytoplasmic transduction domain A"/>
    <property type="match status" value="1"/>
</dbReference>
<dbReference type="Pfam" id="PF00122">
    <property type="entry name" value="E1-E2_ATPase"/>
    <property type="match status" value="1"/>
</dbReference>
<dbReference type="GO" id="GO:1902600">
    <property type="term" value="P:proton transmembrane transport"/>
    <property type="evidence" value="ECO:0007669"/>
    <property type="project" value="TreeGrafter"/>
</dbReference>
<dbReference type="STRING" id="685588.A0A067ST49"/>
<evidence type="ECO:0000256" key="2">
    <source>
        <dbReference type="ARBA" id="ARBA00022475"/>
    </source>
</evidence>
<proteinExistence type="predicted"/>
<dbReference type="Pfam" id="PF00690">
    <property type="entry name" value="Cation_ATPase_N"/>
    <property type="match status" value="1"/>
</dbReference>
<dbReference type="OrthoDB" id="158672at2759"/>
<dbReference type="GO" id="GO:0016887">
    <property type="term" value="F:ATP hydrolysis activity"/>
    <property type="evidence" value="ECO:0007669"/>
    <property type="project" value="InterPro"/>
</dbReference>
<evidence type="ECO:0000259" key="10">
    <source>
        <dbReference type="SMART" id="SM00831"/>
    </source>
</evidence>
<dbReference type="InterPro" id="IPR006068">
    <property type="entry name" value="ATPase_P-typ_cation-transptr_C"/>
</dbReference>
<feature type="transmembrane region" description="Helical" evidence="9">
    <location>
        <begin position="961"/>
        <end position="984"/>
    </location>
</feature>
<dbReference type="Proteomes" id="UP000027222">
    <property type="component" value="Unassembled WGS sequence"/>
</dbReference>
<dbReference type="InterPro" id="IPR023214">
    <property type="entry name" value="HAD_sf"/>
</dbReference>
<keyword evidence="4" id="KW-0547">Nucleotide-binding</keyword>
<dbReference type="SUPFAM" id="SSF81660">
    <property type="entry name" value="Metal cation-transporting ATPase, ATP-binding domain N"/>
    <property type="match status" value="1"/>
</dbReference>
<dbReference type="SFLD" id="SFLDF00027">
    <property type="entry name" value="p-type_atpase"/>
    <property type="match status" value="1"/>
</dbReference>
<dbReference type="SFLD" id="SFLDS00003">
    <property type="entry name" value="Haloacid_Dehalogenase"/>
    <property type="match status" value="1"/>
</dbReference>
<feature type="transmembrane region" description="Helical" evidence="9">
    <location>
        <begin position="104"/>
        <end position="125"/>
    </location>
</feature>
<dbReference type="SFLD" id="SFLDG00002">
    <property type="entry name" value="C1.7:_P-type_atpase_like"/>
    <property type="match status" value="1"/>
</dbReference>
<feature type="transmembrane region" description="Helical" evidence="9">
    <location>
        <begin position="1004"/>
        <end position="1023"/>
    </location>
</feature>
<dbReference type="InterPro" id="IPR044492">
    <property type="entry name" value="P_typ_ATPase_HD_dom"/>
</dbReference>
<evidence type="ECO:0000256" key="6">
    <source>
        <dbReference type="ARBA" id="ARBA00022967"/>
    </source>
</evidence>
<protein>
    <recommendedName>
        <fullName evidence="10">Cation-transporting P-type ATPase N-terminal domain-containing protein</fullName>
    </recommendedName>
</protein>
<dbReference type="GO" id="GO:0036376">
    <property type="term" value="P:sodium ion export across plasma membrane"/>
    <property type="evidence" value="ECO:0007669"/>
    <property type="project" value="TreeGrafter"/>
</dbReference>
<dbReference type="InterPro" id="IPR023298">
    <property type="entry name" value="ATPase_P-typ_TM_dom_sf"/>
</dbReference>
<feature type="transmembrane region" description="Helical" evidence="9">
    <location>
        <begin position="901"/>
        <end position="928"/>
    </location>
</feature>
<keyword evidence="12" id="KW-1185">Reference proteome</keyword>